<feature type="transmembrane region" description="Helical" evidence="1">
    <location>
        <begin position="38"/>
        <end position="59"/>
    </location>
</feature>
<feature type="transmembrane region" description="Helical" evidence="1">
    <location>
        <begin position="103"/>
        <end position="121"/>
    </location>
</feature>
<feature type="transmembrane region" description="Helical" evidence="1">
    <location>
        <begin position="128"/>
        <end position="145"/>
    </location>
</feature>
<dbReference type="Proteomes" id="UP000257479">
    <property type="component" value="Unassembled WGS sequence"/>
</dbReference>
<comment type="caution">
    <text evidence="2">The sequence shown here is derived from an EMBL/GenBank/DDBJ whole genome shotgun (WGS) entry which is preliminary data.</text>
</comment>
<reference evidence="2 3" key="1">
    <citation type="journal article" date="2018" name="Nat. Biotechnol.">
        <title>A standardized bacterial taxonomy based on genome phylogeny substantially revises the tree of life.</title>
        <authorList>
            <person name="Parks D.H."/>
            <person name="Chuvochina M."/>
            <person name="Waite D.W."/>
            <person name="Rinke C."/>
            <person name="Skarshewski A."/>
            <person name="Chaumeil P.A."/>
            <person name="Hugenholtz P."/>
        </authorList>
    </citation>
    <scope>NUCLEOTIDE SEQUENCE [LARGE SCALE GENOMIC DNA]</scope>
    <source>
        <strain evidence="2">UBA9152</strain>
    </source>
</reference>
<feature type="transmembrane region" description="Helical" evidence="1">
    <location>
        <begin position="16"/>
        <end position="32"/>
    </location>
</feature>
<keyword evidence="1" id="KW-0472">Membrane</keyword>
<dbReference type="AlphaFoldDB" id="A0A3C1KHE1"/>
<sequence>MVDPQVLESLQRARRWLLISLPVAWIALVLLWQMRLVVATGVAFALWVPVGGVFVAAVTKALEEEQNGTESSTFESRARVGLAGRLAAFSIAALPGAGFVGPVLALPPAIVAYSILAIAWVQPPHRMRLAVGFAGGFVPMILLVAGTARNAFITSVMIGWVVMLLAGLWLIRSNAGGRLGPTAD</sequence>
<protein>
    <submittedName>
        <fullName evidence="2">Uncharacterized protein</fullName>
    </submittedName>
</protein>
<accession>A0A3C1KHE1</accession>
<evidence type="ECO:0000313" key="2">
    <source>
        <dbReference type="EMBL" id="HAN26109.1"/>
    </source>
</evidence>
<dbReference type="EMBL" id="DMNG01000285">
    <property type="protein sequence ID" value="HAN26109.1"/>
    <property type="molecule type" value="Genomic_DNA"/>
</dbReference>
<evidence type="ECO:0000313" key="3">
    <source>
        <dbReference type="Proteomes" id="UP000257479"/>
    </source>
</evidence>
<name>A0A3C1KHE1_9MICO</name>
<feature type="transmembrane region" description="Helical" evidence="1">
    <location>
        <begin position="151"/>
        <end position="171"/>
    </location>
</feature>
<keyword evidence="1" id="KW-1133">Transmembrane helix</keyword>
<evidence type="ECO:0000256" key="1">
    <source>
        <dbReference type="SAM" id="Phobius"/>
    </source>
</evidence>
<keyword evidence="1" id="KW-0812">Transmembrane</keyword>
<gene>
    <name evidence="2" type="ORF">DCP95_16305</name>
</gene>
<proteinExistence type="predicted"/>
<organism evidence="2 3">
    <name type="scientific">Microbacterium ginsengisoli</name>
    <dbReference type="NCBI Taxonomy" id="400772"/>
    <lineage>
        <taxon>Bacteria</taxon>
        <taxon>Bacillati</taxon>
        <taxon>Actinomycetota</taxon>
        <taxon>Actinomycetes</taxon>
        <taxon>Micrococcales</taxon>
        <taxon>Microbacteriaceae</taxon>
        <taxon>Microbacterium</taxon>
    </lineage>
</organism>